<keyword evidence="2 4" id="KW-0238">DNA-binding</keyword>
<reference evidence="7 8" key="1">
    <citation type="submission" date="2019-03" db="EMBL/GenBank/DDBJ databases">
        <title>Biocontrol and xenobiotic degradation properties of endophytic Pseudomonas fluorescens strain BRZ63.</title>
        <authorList>
            <person name="Chlebek D.A."/>
            <person name="Pinski A."/>
            <person name="Zur J.P."/>
            <person name="Michalska J."/>
            <person name="Hupert-Kocurek K.T."/>
        </authorList>
    </citation>
    <scope>NUCLEOTIDE SEQUENCE [LARGE SCALE GENOMIC DNA]</scope>
    <source>
        <strain evidence="7 8">BRZ63</strain>
    </source>
</reference>
<name>A0A4Y9TFK5_PSEFL</name>
<evidence type="ECO:0000256" key="2">
    <source>
        <dbReference type="ARBA" id="ARBA00023125"/>
    </source>
</evidence>
<dbReference type="Gene3D" id="1.10.150.130">
    <property type="match status" value="1"/>
</dbReference>
<dbReference type="InterPro" id="IPR011010">
    <property type="entry name" value="DNA_brk_join_enz"/>
</dbReference>
<dbReference type="GO" id="GO:0015074">
    <property type="term" value="P:DNA integration"/>
    <property type="evidence" value="ECO:0007669"/>
    <property type="project" value="UniProtKB-KW"/>
</dbReference>
<comment type="caution">
    <text evidence="7">The sequence shown here is derived from an EMBL/GenBank/DDBJ whole genome shotgun (WGS) entry which is preliminary data.</text>
</comment>
<dbReference type="InterPro" id="IPR013762">
    <property type="entry name" value="Integrase-like_cat_sf"/>
</dbReference>
<evidence type="ECO:0000259" key="6">
    <source>
        <dbReference type="PROSITE" id="PS51900"/>
    </source>
</evidence>
<dbReference type="InterPro" id="IPR002104">
    <property type="entry name" value="Integrase_catalytic"/>
</dbReference>
<evidence type="ECO:0000259" key="5">
    <source>
        <dbReference type="PROSITE" id="PS51898"/>
    </source>
</evidence>
<feature type="domain" description="Core-binding (CB)" evidence="6">
    <location>
        <begin position="2"/>
        <end position="82"/>
    </location>
</feature>
<evidence type="ECO:0000313" key="7">
    <source>
        <dbReference type="EMBL" id="TFW43173.1"/>
    </source>
</evidence>
<keyword evidence="1" id="KW-0229">DNA integration</keyword>
<dbReference type="PROSITE" id="PS51898">
    <property type="entry name" value="TYR_RECOMBINASE"/>
    <property type="match status" value="1"/>
</dbReference>
<proteinExistence type="predicted"/>
<accession>A0A4Y9TFK5</accession>
<dbReference type="Gene3D" id="1.10.443.10">
    <property type="entry name" value="Intergrase catalytic core"/>
    <property type="match status" value="1"/>
</dbReference>
<dbReference type="AlphaFoldDB" id="A0A4Y9TFK5"/>
<sequence length="454" mass="52182">MNTPLELTQDYLSTQLLREATQKIYLAATRALLRHFGETVTLEAIDRLTVLGWRKNVLEGGLAKTSWNTYSNHMRTVWGHALEHGTLTHTTINPFKKTSVIPPRRPKKTIPRDTIKCARNWLRDLVVDERLTKKRSPITPAWFWLAVFELFFHSGIRLNALLNLRYEDVNWDNNLIRVQADREKTHREYSIPINEDLEPHIRTVWSEATKIGFEAGDQLFNVNRFSHHYHRKTMNTDQVEAMYRKLLKRFGTRMTPHRFRHTLATDLMRRPERNIHLTKDLLNHSNISTTMGYIEVDYDHMRSVMQERSQAQGAIRLERRVDDRIPVSAPAVAPSVLEAPEPIAEPLLITHVQEQPVECADHQPALLAPPEEALATYKLLTQLPSLKSERYSLDQAMLPAGTGLSHELSWDGPGTWWEDLGIPPSSTSTEESAESSMMLTLMFGLGGVRTHNWG</sequence>
<dbReference type="InterPro" id="IPR050090">
    <property type="entry name" value="Tyrosine_recombinase_XerCD"/>
</dbReference>
<dbReference type="GO" id="GO:0006310">
    <property type="term" value="P:DNA recombination"/>
    <property type="evidence" value="ECO:0007669"/>
    <property type="project" value="UniProtKB-KW"/>
</dbReference>
<dbReference type="InterPro" id="IPR044068">
    <property type="entry name" value="CB"/>
</dbReference>
<feature type="domain" description="Tyr recombinase" evidence="5">
    <location>
        <begin position="126"/>
        <end position="306"/>
    </location>
</feature>
<organism evidence="7 8">
    <name type="scientific">Pseudomonas fluorescens</name>
    <dbReference type="NCBI Taxonomy" id="294"/>
    <lineage>
        <taxon>Bacteria</taxon>
        <taxon>Pseudomonadati</taxon>
        <taxon>Pseudomonadota</taxon>
        <taxon>Gammaproteobacteria</taxon>
        <taxon>Pseudomonadales</taxon>
        <taxon>Pseudomonadaceae</taxon>
        <taxon>Pseudomonas</taxon>
    </lineage>
</organism>
<dbReference type="RefSeq" id="WP_135196472.1">
    <property type="nucleotide sequence ID" value="NZ_SPVI01000006.1"/>
</dbReference>
<dbReference type="Proteomes" id="UP000297322">
    <property type="component" value="Unassembled WGS sequence"/>
</dbReference>
<dbReference type="GO" id="GO:0003677">
    <property type="term" value="F:DNA binding"/>
    <property type="evidence" value="ECO:0007669"/>
    <property type="project" value="UniProtKB-UniRule"/>
</dbReference>
<dbReference type="Pfam" id="PF00589">
    <property type="entry name" value="Phage_integrase"/>
    <property type="match status" value="1"/>
</dbReference>
<dbReference type="EMBL" id="SPVI01000006">
    <property type="protein sequence ID" value="TFW43173.1"/>
    <property type="molecule type" value="Genomic_DNA"/>
</dbReference>
<gene>
    <name evidence="7" type="ORF">E4T65_12475</name>
</gene>
<keyword evidence="3" id="KW-0233">DNA recombination</keyword>
<evidence type="ECO:0000256" key="4">
    <source>
        <dbReference type="PROSITE-ProRule" id="PRU01248"/>
    </source>
</evidence>
<protein>
    <submittedName>
        <fullName evidence="7">Site-specific integrase</fullName>
    </submittedName>
</protein>
<dbReference type="PROSITE" id="PS51900">
    <property type="entry name" value="CB"/>
    <property type="match status" value="1"/>
</dbReference>
<dbReference type="SUPFAM" id="SSF56349">
    <property type="entry name" value="DNA breaking-rejoining enzymes"/>
    <property type="match status" value="1"/>
</dbReference>
<dbReference type="PANTHER" id="PTHR30349">
    <property type="entry name" value="PHAGE INTEGRASE-RELATED"/>
    <property type="match status" value="1"/>
</dbReference>
<evidence type="ECO:0000256" key="3">
    <source>
        <dbReference type="ARBA" id="ARBA00023172"/>
    </source>
</evidence>
<evidence type="ECO:0000256" key="1">
    <source>
        <dbReference type="ARBA" id="ARBA00022908"/>
    </source>
</evidence>
<evidence type="ECO:0000313" key="8">
    <source>
        <dbReference type="Proteomes" id="UP000297322"/>
    </source>
</evidence>
<dbReference type="InterPro" id="IPR010998">
    <property type="entry name" value="Integrase_recombinase_N"/>
</dbReference>
<dbReference type="CDD" id="cd00397">
    <property type="entry name" value="DNA_BRE_C"/>
    <property type="match status" value="1"/>
</dbReference>